<proteinExistence type="predicted"/>
<protein>
    <submittedName>
        <fullName evidence="1">Uncharacterized protein</fullName>
    </submittedName>
</protein>
<keyword evidence="2" id="KW-1185">Reference proteome</keyword>
<organism evidence="1 2">
    <name type="scientific">Gordonia phage Daredevil</name>
    <dbReference type="NCBI Taxonomy" id="2283286"/>
    <lineage>
        <taxon>Viruses</taxon>
        <taxon>Duplodnaviria</taxon>
        <taxon>Heunggongvirae</taxon>
        <taxon>Uroviricota</taxon>
        <taxon>Caudoviricetes</taxon>
        <taxon>Daredevilvirus</taxon>
        <taxon>Daredevilvirus daredevil</taxon>
    </lineage>
</organism>
<dbReference type="RefSeq" id="YP_009807257.1">
    <property type="nucleotide sequence ID" value="NC_048021.1"/>
</dbReference>
<sequence>MTDEELFEAARSWADLDTNDEDATAMAELIDMLADRLSDAISEIDWQRRRFTSISRAITVQLNSF</sequence>
<reference evidence="2" key="1">
    <citation type="submission" date="2018-07" db="EMBL/GenBank/DDBJ databases">
        <authorList>
            <person name="Quirk P.G."/>
            <person name="Krulwich T.A."/>
        </authorList>
    </citation>
    <scope>NUCLEOTIDE SEQUENCE [LARGE SCALE GENOMIC DNA]</scope>
</reference>
<evidence type="ECO:0000313" key="2">
    <source>
        <dbReference type="Proteomes" id="UP000257597"/>
    </source>
</evidence>
<name>A0A345MIZ8_9CAUD</name>
<evidence type="ECO:0000313" key="1">
    <source>
        <dbReference type="EMBL" id="AXH70529.1"/>
    </source>
</evidence>
<dbReference type="Proteomes" id="UP000257597">
    <property type="component" value="Segment"/>
</dbReference>
<dbReference type="KEGG" id="vg:54998132"/>
<gene>
    <name evidence="1" type="primary">143</name>
    <name evidence="1" type="ORF">SEA_DAREDEVIL_143</name>
</gene>
<accession>A0A345MIZ8</accession>
<dbReference type="EMBL" id="MH590603">
    <property type="protein sequence ID" value="AXH70529.1"/>
    <property type="molecule type" value="Genomic_DNA"/>
</dbReference>
<dbReference type="GeneID" id="54998132"/>